<reference evidence="2 3" key="1">
    <citation type="submission" date="2017-10" db="EMBL/GenBank/DDBJ databases">
        <title>Sequencing the genomes of 1000 actinobacteria strains.</title>
        <authorList>
            <person name="Klenk H.-P."/>
        </authorList>
    </citation>
    <scope>NUCLEOTIDE SEQUENCE [LARGE SCALE GENOMIC DNA]</scope>
    <source>
        <strain evidence="2 3">DSM 46092</strain>
    </source>
</reference>
<evidence type="ECO:0000313" key="2">
    <source>
        <dbReference type="EMBL" id="PFG46459.1"/>
    </source>
</evidence>
<keyword evidence="3" id="KW-1185">Reference proteome</keyword>
<organism evidence="2 3">
    <name type="scientific">Amycolatopsis sulphurea</name>
    <dbReference type="NCBI Taxonomy" id="76022"/>
    <lineage>
        <taxon>Bacteria</taxon>
        <taxon>Bacillati</taxon>
        <taxon>Actinomycetota</taxon>
        <taxon>Actinomycetes</taxon>
        <taxon>Pseudonocardiales</taxon>
        <taxon>Pseudonocardiaceae</taxon>
        <taxon>Amycolatopsis</taxon>
    </lineage>
</organism>
<feature type="compositionally biased region" description="Pro residues" evidence="1">
    <location>
        <begin position="390"/>
        <end position="407"/>
    </location>
</feature>
<dbReference type="RefSeq" id="WP_098510525.1">
    <property type="nucleotide sequence ID" value="NZ_JBIAKZ010000008.1"/>
</dbReference>
<feature type="region of interest" description="Disordered" evidence="1">
    <location>
        <begin position="388"/>
        <end position="407"/>
    </location>
</feature>
<dbReference type="EMBL" id="PDJK01000002">
    <property type="protein sequence ID" value="PFG46459.1"/>
    <property type="molecule type" value="Genomic_DNA"/>
</dbReference>
<protein>
    <recommendedName>
        <fullName evidence="4">CDP-glycerol:poly(Glycerophosphate) glycerophosphotransferase</fullName>
    </recommendedName>
</protein>
<gene>
    <name evidence="2" type="ORF">ATK36_1436</name>
</gene>
<evidence type="ECO:0000256" key="1">
    <source>
        <dbReference type="SAM" id="MobiDB-lite"/>
    </source>
</evidence>
<accession>A0A2A9F7T2</accession>
<dbReference type="AlphaFoldDB" id="A0A2A9F7T2"/>
<evidence type="ECO:0000313" key="3">
    <source>
        <dbReference type="Proteomes" id="UP000243542"/>
    </source>
</evidence>
<comment type="caution">
    <text evidence="2">The sequence shown here is derived from an EMBL/GenBank/DDBJ whole genome shotgun (WGS) entry which is preliminary data.</text>
</comment>
<name>A0A2A9F7T2_9PSEU</name>
<dbReference type="Proteomes" id="UP000243542">
    <property type="component" value="Unassembled WGS sequence"/>
</dbReference>
<proteinExistence type="predicted"/>
<sequence length="407" mass="43999">MESESWVRGPIGIDAGSRVTRPRCRAVLVVVPTVTAGTRLLDLVRLLERDLRVQVLFTVPHGTDRWQGVDEYVRAQHGLVLPWAQAVAHRFDLVLAASHRHLEAVHGPVLLIGHGAGRLRPSRYSRKAGGATVGTTAVDRELLTFRGRVLPAVLGLGTDDEFELVRERCPEALPAAVVAGDVCLDGMRAATGLRERYRRALEVTPQRRLVVISSTWYTDSTFGRIPELYQAVLEALPLADYAVAAVLHPNAWAVHGRRQVTAWLSGSVEAGLKVIPPERGWQATMIAADWVIGDHGSTTGYAAALGRPVTLASSPGKGLQPGSIAEVVRCHAEELCWNRPLGAQAEAAGKTAARLSAEVTRAISTRPDRAAAILRSAMYRLLELSEPAEPATPPLPAMPVPLPGWER</sequence>
<evidence type="ECO:0008006" key="4">
    <source>
        <dbReference type="Google" id="ProtNLM"/>
    </source>
</evidence>
<dbReference type="SUPFAM" id="SSF53756">
    <property type="entry name" value="UDP-Glycosyltransferase/glycogen phosphorylase"/>
    <property type="match status" value="1"/>
</dbReference>